<organism evidence="1 2">
    <name type="scientific">Dreissena polymorpha</name>
    <name type="common">Zebra mussel</name>
    <name type="synonym">Mytilus polymorpha</name>
    <dbReference type="NCBI Taxonomy" id="45954"/>
    <lineage>
        <taxon>Eukaryota</taxon>
        <taxon>Metazoa</taxon>
        <taxon>Spiralia</taxon>
        <taxon>Lophotrochozoa</taxon>
        <taxon>Mollusca</taxon>
        <taxon>Bivalvia</taxon>
        <taxon>Autobranchia</taxon>
        <taxon>Heteroconchia</taxon>
        <taxon>Euheterodonta</taxon>
        <taxon>Imparidentia</taxon>
        <taxon>Neoheterodontei</taxon>
        <taxon>Myida</taxon>
        <taxon>Dreissenoidea</taxon>
        <taxon>Dreissenidae</taxon>
        <taxon>Dreissena</taxon>
    </lineage>
</organism>
<reference evidence="1" key="2">
    <citation type="submission" date="2020-11" db="EMBL/GenBank/DDBJ databases">
        <authorList>
            <person name="McCartney M.A."/>
            <person name="Auch B."/>
            <person name="Kono T."/>
            <person name="Mallez S."/>
            <person name="Becker A."/>
            <person name="Gohl D.M."/>
            <person name="Silverstein K.A.T."/>
            <person name="Koren S."/>
            <person name="Bechman K.B."/>
            <person name="Herman A."/>
            <person name="Abrahante J.E."/>
            <person name="Garbe J."/>
        </authorList>
    </citation>
    <scope>NUCLEOTIDE SEQUENCE</scope>
    <source>
        <strain evidence="1">Duluth1</strain>
        <tissue evidence="1">Whole animal</tissue>
    </source>
</reference>
<proteinExistence type="predicted"/>
<reference evidence="1" key="1">
    <citation type="journal article" date="2019" name="bioRxiv">
        <title>The Genome of the Zebra Mussel, Dreissena polymorpha: A Resource for Invasive Species Research.</title>
        <authorList>
            <person name="McCartney M.A."/>
            <person name="Auch B."/>
            <person name="Kono T."/>
            <person name="Mallez S."/>
            <person name="Zhang Y."/>
            <person name="Obille A."/>
            <person name="Becker A."/>
            <person name="Abrahante J.E."/>
            <person name="Garbe J."/>
            <person name="Badalamenti J.P."/>
            <person name="Herman A."/>
            <person name="Mangelson H."/>
            <person name="Liachko I."/>
            <person name="Sullivan S."/>
            <person name="Sone E.D."/>
            <person name="Koren S."/>
            <person name="Silverstein K.A.T."/>
            <person name="Beckman K.B."/>
            <person name="Gohl D.M."/>
        </authorList>
    </citation>
    <scope>NUCLEOTIDE SEQUENCE</scope>
    <source>
        <strain evidence="1">Duluth1</strain>
        <tissue evidence="1">Whole animal</tissue>
    </source>
</reference>
<evidence type="ECO:0000313" key="2">
    <source>
        <dbReference type="Proteomes" id="UP000828390"/>
    </source>
</evidence>
<dbReference type="EMBL" id="JAIWYP010000011">
    <property type="protein sequence ID" value="KAH3736786.1"/>
    <property type="molecule type" value="Genomic_DNA"/>
</dbReference>
<keyword evidence="2" id="KW-1185">Reference proteome</keyword>
<sequence>MHSFWTVSSLSMHTGSQSWGQNGHSLTIGVSAYTTGDALQGQGFSHWRGSPLKMETVLIIVIMCFIVQ</sequence>
<accession>A0A9D4D0A9</accession>
<dbReference type="Proteomes" id="UP000828390">
    <property type="component" value="Unassembled WGS sequence"/>
</dbReference>
<gene>
    <name evidence="1" type="ORF">DPMN_043359</name>
</gene>
<dbReference type="AlphaFoldDB" id="A0A9D4D0A9"/>
<protein>
    <submittedName>
        <fullName evidence="1">Uncharacterized protein</fullName>
    </submittedName>
</protein>
<evidence type="ECO:0000313" key="1">
    <source>
        <dbReference type="EMBL" id="KAH3736786.1"/>
    </source>
</evidence>
<comment type="caution">
    <text evidence="1">The sequence shown here is derived from an EMBL/GenBank/DDBJ whole genome shotgun (WGS) entry which is preliminary data.</text>
</comment>
<name>A0A9D4D0A9_DREPO</name>